<evidence type="ECO:0000256" key="5">
    <source>
        <dbReference type="ARBA" id="ARBA00022617"/>
    </source>
</evidence>
<dbReference type="GO" id="GO:0005789">
    <property type="term" value="C:endoplasmic reticulum membrane"/>
    <property type="evidence" value="ECO:0007669"/>
    <property type="project" value="UniProtKB-SubCell"/>
</dbReference>
<evidence type="ECO:0000256" key="14">
    <source>
        <dbReference type="RuleBase" id="RU000461"/>
    </source>
</evidence>
<evidence type="ECO:0000256" key="11">
    <source>
        <dbReference type="ARBA" id="ARBA00023033"/>
    </source>
</evidence>
<dbReference type="PRINTS" id="PR00463">
    <property type="entry name" value="EP450I"/>
</dbReference>
<dbReference type="InterPro" id="IPR050476">
    <property type="entry name" value="Insect_CytP450_Detox"/>
</dbReference>
<dbReference type="PROSITE" id="PS00086">
    <property type="entry name" value="CYTOCHROME_P450"/>
    <property type="match status" value="1"/>
</dbReference>
<evidence type="ECO:0000256" key="8">
    <source>
        <dbReference type="ARBA" id="ARBA00022848"/>
    </source>
</evidence>
<dbReference type="PANTHER" id="PTHR24292">
    <property type="entry name" value="CYTOCHROME P450"/>
    <property type="match status" value="1"/>
</dbReference>
<comment type="caution">
    <text evidence="16">The sequence shown here is derived from an EMBL/GenBank/DDBJ whole genome shotgun (WGS) entry which is preliminary data.</text>
</comment>
<keyword evidence="11 14" id="KW-0503">Monooxygenase</keyword>
<keyword evidence="7" id="KW-0256">Endoplasmic reticulum</keyword>
<evidence type="ECO:0000256" key="6">
    <source>
        <dbReference type="ARBA" id="ARBA00022723"/>
    </source>
</evidence>
<evidence type="ECO:0000256" key="7">
    <source>
        <dbReference type="ARBA" id="ARBA00022824"/>
    </source>
</evidence>
<dbReference type="InterPro" id="IPR036396">
    <property type="entry name" value="Cyt_P450_sf"/>
</dbReference>
<keyword evidence="8" id="KW-0492">Microsome</keyword>
<evidence type="ECO:0000313" key="17">
    <source>
        <dbReference type="Proteomes" id="UP000502823"/>
    </source>
</evidence>
<keyword evidence="6 13" id="KW-0479">Metal-binding</keyword>
<dbReference type="GO" id="GO:0016705">
    <property type="term" value="F:oxidoreductase activity, acting on paired donors, with incorporation or reduction of molecular oxygen"/>
    <property type="evidence" value="ECO:0007669"/>
    <property type="project" value="InterPro"/>
</dbReference>
<keyword evidence="15" id="KW-1133">Transmembrane helix</keyword>
<sequence length="504" mass="57827">MVLSGDFLLLGAIGLASFLLLLVHLYYRHRFSYWRKRGVPCAASTFFFGSYKDCVLQKECVGQFFQRMYNEGSGKPFFGIYVFNRPALVLRDPDVIKTILVKEFNTFYERHASSNVRTDPLSQNLFLLKGAAWRALRVKLTPIFTSFRMKQMFSLISDCADQLREYIEKNCTTGKPMEMKDVAAKYATDVITSCAFGIKSNCLLDPNAEFREFGRQIFNFSVFRSFEFMSAFMLPLVTKLMNTKFFSSETTKFLRKAFWDTMKEREEKNIQRDDILQLLIQLKNEDAKAHKLKGDLLVAQAAIFFTAGFESSASTTSFTLCELALQPHLQSRLRQEVLDVMERNQGKLPYEDIRDMEYLNMVVLETLRKFPVLPILDRVAGRDFVIPGTNVTIQKGTTVYIPLLGLHMDPDVFPDPDHYDPERFNEENRKARHPFMYLPFGEGPKYCIGKGFGLISVKTALANIIANFEVSTCAETPKRLQLNPKAMILASIAGLYLKFTKLKH</sequence>
<protein>
    <recommendedName>
        <fullName evidence="18">Cytochrome P450</fullName>
    </recommendedName>
</protein>
<dbReference type="EMBL" id="BLKM01012126">
    <property type="protein sequence ID" value="GFG35598.1"/>
    <property type="molecule type" value="Genomic_DNA"/>
</dbReference>
<dbReference type="GO" id="GO:0004497">
    <property type="term" value="F:monooxygenase activity"/>
    <property type="evidence" value="ECO:0007669"/>
    <property type="project" value="UniProtKB-KW"/>
</dbReference>
<evidence type="ECO:0008006" key="18">
    <source>
        <dbReference type="Google" id="ProtNLM"/>
    </source>
</evidence>
<dbReference type="GO" id="GO:0020037">
    <property type="term" value="F:heme binding"/>
    <property type="evidence" value="ECO:0007669"/>
    <property type="project" value="InterPro"/>
</dbReference>
<dbReference type="FunFam" id="1.10.630.10:FF:000042">
    <property type="entry name" value="Cytochrome P450"/>
    <property type="match status" value="1"/>
</dbReference>
<feature type="transmembrane region" description="Helical" evidence="15">
    <location>
        <begin position="6"/>
        <end position="27"/>
    </location>
</feature>
<keyword evidence="12 15" id="KW-0472">Membrane</keyword>
<keyword evidence="10 13" id="KW-0408">Iron</keyword>
<evidence type="ECO:0000256" key="4">
    <source>
        <dbReference type="ARBA" id="ARBA00010617"/>
    </source>
</evidence>
<evidence type="ECO:0000256" key="9">
    <source>
        <dbReference type="ARBA" id="ARBA00023002"/>
    </source>
</evidence>
<dbReference type="FunCoup" id="A0A6L2PYF6">
    <property type="interactions" value="23"/>
</dbReference>
<dbReference type="InterPro" id="IPR001128">
    <property type="entry name" value="Cyt_P450"/>
</dbReference>
<comment type="cofactor">
    <cofactor evidence="1 13">
        <name>heme</name>
        <dbReference type="ChEBI" id="CHEBI:30413"/>
    </cofactor>
</comment>
<evidence type="ECO:0000256" key="3">
    <source>
        <dbReference type="ARBA" id="ARBA00004406"/>
    </source>
</evidence>
<dbReference type="Pfam" id="PF00067">
    <property type="entry name" value="p450"/>
    <property type="match status" value="1"/>
</dbReference>
<evidence type="ECO:0000256" key="13">
    <source>
        <dbReference type="PIRSR" id="PIRSR602401-1"/>
    </source>
</evidence>
<dbReference type="PRINTS" id="PR00385">
    <property type="entry name" value="P450"/>
</dbReference>
<dbReference type="InParanoid" id="A0A6L2PYF6"/>
<comment type="subcellular location">
    <subcellularLocation>
        <location evidence="3">Endoplasmic reticulum membrane</location>
        <topology evidence="3">Peripheral membrane protein</topology>
    </subcellularLocation>
    <subcellularLocation>
        <location evidence="2">Microsome membrane</location>
        <topology evidence="2">Peripheral membrane protein</topology>
    </subcellularLocation>
</comment>
<accession>A0A6L2PYF6</accession>
<evidence type="ECO:0000256" key="15">
    <source>
        <dbReference type="SAM" id="Phobius"/>
    </source>
</evidence>
<keyword evidence="15" id="KW-0812">Transmembrane</keyword>
<feature type="binding site" description="axial binding residue" evidence="13">
    <location>
        <position position="447"/>
    </location>
    <ligand>
        <name>heme</name>
        <dbReference type="ChEBI" id="CHEBI:30413"/>
    </ligand>
    <ligandPart>
        <name>Fe</name>
        <dbReference type="ChEBI" id="CHEBI:18248"/>
    </ligandPart>
</feature>
<comment type="similarity">
    <text evidence="4 14">Belongs to the cytochrome P450 family.</text>
</comment>
<keyword evidence="9 14" id="KW-0560">Oxidoreductase</keyword>
<organism evidence="16 17">
    <name type="scientific">Coptotermes formosanus</name>
    <name type="common">Formosan subterranean termite</name>
    <dbReference type="NCBI Taxonomy" id="36987"/>
    <lineage>
        <taxon>Eukaryota</taxon>
        <taxon>Metazoa</taxon>
        <taxon>Ecdysozoa</taxon>
        <taxon>Arthropoda</taxon>
        <taxon>Hexapoda</taxon>
        <taxon>Insecta</taxon>
        <taxon>Pterygota</taxon>
        <taxon>Neoptera</taxon>
        <taxon>Polyneoptera</taxon>
        <taxon>Dictyoptera</taxon>
        <taxon>Blattodea</taxon>
        <taxon>Blattoidea</taxon>
        <taxon>Termitoidae</taxon>
        <taxon>Rhinotermitidae</taxon>
        <taxon>Coptotermes</taxon>
    </lineage>
</organism>
<dbReference type="InterPro" id="IPR002401">
    <property type="entry name" value="Cyt_P450_E_grp-I"/>
</dbReference>
<reference evidence="17" key="1">
    <citation type="submission" date="2020-01" db="EMBL/GenBank/DDBJ databases">
        <title>Draft genome sequence of the Termite Coptotermes fromosanus.</title>
        <authorList>
            <person name="Itakura S."/>
            <person name="Yosikawa Y."/>
            <person name="Umezawa K."/>
        </authorList>
    </citation>
    <scope>NUCLEOTIDE SEQUENCE [LARGE SCALE GENOMIC DNA]</scope>
</reference>
<keyword evidence="17" id="KW-1185">Reference proteome</keyword>
<name>A0A6L2PYF6_COPFO</name>
<dbReference type="SUPFAM" id="SSF48264">
    <property type="entry name" value="Cytochrome P450"/>
    <property type="match status" value="1"/>
</dbReference>
<dbReference type="Proteomes" id="UP000502823">
    <property type="component" value="Unassembled WGS sequence"/>
</dbReference>
<dbReference type="CDD" id="cd11056">
    <property type="entry name" value="CYP6-like"/>
    <property type="match status" value="1"/>
</dbReference>
<evidence type="ECO:0000313" key="16">
    <source>
        <dbReference type="EMBL" id="GFG35598.1"/>
    </source>
</evidence>
<dbReference type="PANTHER" id="PTHR24292:SF45">
    <property type="entry name" value="CYTOCHROME P450 6G1-RELATED"/>
    <property type="match status" value="1"/>
</dbReference>
<dbReference type="OrthoDB" id="2789670at2759"/>
<evidence type="ECO:0000256" key="1">
    <source>
        <dbReference type="ARBA" id="ARBA00001971"/>
    </source>
</evidence>
<keyword evidence="5 13" id="KW-0349">Heme</keyword>
<dbReference type="Gene3D" id="1.10.630.10">
    <property type="entry name" value="Cytochrome P450"/>
    <property type="match status" value="1"/>
</dbReference>
<proteinExistence type="inferred from homology"/>
<dbReference type="GO" id="GO:0005506">
    <property type="term" value="F:iron ion binding"/>
    <property type="evidence" value="ECO:0007669"/>
    <property type="project" value="InterPro"/>
</dbReference>
<dbReference type="InterPro" id="IPR017972">
    <property type="entry name" value="Cyt_P450_CS"/>
</dbReference>
<evidence type="ECO:0000256" key="12">
    <source>
        <dbReference type="ARBA" id="ARBA00023136"/>
    </source>
</evidence>
<gene>
    <name evidence="16" type="ORF">Cfor_00316</name>
</gene>
<evidence type="ECO:0000256" key="10">
    <source>
        <dbReference type="ARBA" id="ARBA00023004"/>
    </source>
</evidence>
<dbReference type="AlphaFoldDB" id="A0A6L2PYF6"/>
<evidence type="ECO:0000256" key="2">
    <source>
        <dbReference type="ARBA" id="ARBA00004174"/>
    </source>
</evidence>